<dbReference type="PRINTS" id="PR00085">
    <property type="entry name" value="THFDHDRGNASE"/>
</dbReference>
<sequence>MPGLKRKVRHVAQIIDGKQVAAEVKRDVTERVQRLRERGIVPGLALVLVGDDPSSASYVRSKRRLATDLGLNAMVHELPVAIQELDLVQFIGRLNEDDSVDAVLVQLPLPSHLHADRVLAAISPEKDVDGLHPANLGRASQGKPPVWPCTAAGIVRLLDFANVPIAGQTAVVVGRSRLVGWPTAQLLLSRGATVVQCHRQTVNLSSYTRQADVLVVAAGVPHLIGREHVRPATVVIDVGMNRVDGRLLGDVDFEQVAPLVSAITPVPGGVGPMTVAMLVANAVSLCEQRRGKRG</sequence>
<keyword evidence="16" id="KW-1185">Reference proteome</keyword>
<evidence type="ECO:0000256" key="10">
    <source>
        <dbReference type="ARBA" id="ARBA00023167"/>
    </source>
</evidence>
<accession>A0A4R8LIY1</accession>
<keyword evidence="8 12" id="KW-0560">Oxidoreductase</keyword>
<dbReference type="AlphaFoldDB" id="A0A4R8LIY1"/>
<dbReference type="PROSITE" id="PS00766">
    <property type="entry name" value="THF_DHG_CYH_1"/>
    <property type="match status" value="1"/>
</dbReference>
<dbReference type="InterPro" id="IPR020630">
    <property type="entry name" value="THF_DH/CycHdrlase_cat_dom"/>
</dbReference>
<evidence type="ECO:0000256" key="1">
    <source>
        <dbReference type="ARBA" id="ARBA00004777"/>
    </source>
</evidence>
<evidence type="ECO:0000256" key="2">
    <source>
        <dbReference type="ARBA" id="ARBA00011738"/>
    </source>
</evidence>
<comment type="subunit">
    <text evidence="2 12">Homodimer.</text>
</comment>
<dbReference type="PROSITE" id="PS00767">
    <property type="entry name" value="THF_DHG_CYH_2"/>
    <property type="match status" value="1"/>
</dbReference>
<evidence type="ECO:0000256" key="12">
    <source>
        <dbReference type="HAMAP-Rule" id="MF_01576"/>
    </source>
</evidence>
<keyword evidence="5 12" id="KW-0658">Purine biosynthesis</keyword>
<evidence type="ECO:0000256" key="3">
    <source>
        <dbReference type="ARBA" id="ARBA00022563"/>
    </source>
</evidence>
<comment type="similarity">
    <text evidence="12">Belongs to the tetrahydrofolate dehydrogenase/cyclohydrolase family.</text>
</comment>
<dbReference type="GO" id="GO:0000105">
    <property type="term" value="P:L-histidine biosynthetic process"/>
    <property type="evidence" value="ECO:0007669"/>
    <property type="project" value="UniProtKB-KW"/>
</dbReference>
<dbReference type="FunFam" id="3.40.50.10860:FF:000005">
    <property type="entry name" value="C-1-tetrahydrofolate synthase, cytoplasmic, putative"/>
    <property type="match status" value="1"/>
</dbReference>
<dbReference type="Pfam" id="PF00763">
    <property type="entry name" value="THF_DHG_CYH"/>
    <property type="match status" value="1"/>
</dbReference>
<reference evidence="15 16" key="1">
    <citation type="submission" date="2019-03" db="EMBL/GenBank/DDBJ databases">
        <title>Genomic Encyclopedia of Type Strains, Phase IV (KMG-IV): sequencing the most valuable type-strain genomes for metagenomic binning, comparative biology and taxonomic classification.</title>
        <authorList>
            <person name="Goeker M."/>
        </authorList>
    </citation>
    <scope>NUCLEOTIDE SEQUENCE [LARGE SCALE GENOMIC DNA]</scope>
    <source>
        <strain evidence="15 16">DSM 17974</strain>
    </source>
</reference>
<keyword evidence="10 12" id="KW-0486">Methionine biosynthesis</keyword>
<dbReference type="EMBL" id="SORF01000011">
    <property type="protein sequence ID" value="TDY43407.1"/>
    <property type="molecule type" value="Genomic_DNA"/>
</dbReference>
<evidence type="ECO:0000259" key="13">
    <source>
        <dbReference type="Pfam" id="PF00763"/>
    </source>
</evidence>
<feature type="domain" description="Tetrahydrofolate dehydrogenase/cyclohydrolase NAD(P)-binding" evidence="14">
    <location>
        <begin position="148"/>
        <end position="288"/>
    </location>
</feature>
<evidence type="ECO:0000256" key="11">
    <source>
        <dbReference type="ARBA" id="ARBA00023268"/>
    </source>
</evidence>
<proteinExistence type="inferred from homology"/>
<comment type="catalytic activity">
    <reaction evidence="12">
        <text>(6R)-5,10-methylene-5,6,7,8-tetrahydrofolate + NADP(+) = (6R)-5,10-methenyltetrahydrofolate + NADPH</text>
        <dbReference type="Rhea" id="RHEA:22812"/>
        <dbReference type="ChEBI" id="CHEBI:15636"/>
        <dbReference type="ChEBI" id="CHEBI:57455"/>
        <dbReference type="ChEBI" id="CHEBI:57783"/>
        <dbReference type="ChEBI" id="CHEBI:58349"/>
        <dbReference type="EC" id="1.5.1.5"/>
    </reaction>
</comment>
<dbReference type="GO" id="GO:0004477">
    <property type="term" value="F:methenyltetrahydrofolate cyclohydrolase activity"/>
    <property type="evidence" value="ECO:0007669"/>
    <property type="project" value="UniProtKB-UniRule"/>
</dbReference>
<keyword evidence="4 12" id="KW-0028">Amino-acid biosynthesis</keyword>
<name>A0A4R8LIY1_9BACL</name>
<comment type="catalytic activity">
    <reaction evidence="12">
        <text>(6R)-5,10-methenyltetrahydrofolate + H2O = (6R)-10-formyltetrahydrofolate + H(+)</text>
        <dbReference type="Rhea" id="RHEA:23700"/>
        <dbReference type="ChEBI" id="CHEBI:15377"/>
        <dbReference type="ChEBI" id="CHEBI:15378"/>
        <dbReference type="ChEBI" id="CHEBI:57455"/>
        <dbReference type="ChEBI" id="CHEBI:195366"/>
        <dbReference type="EC" id="3.5.4.9"/>
    </reaction>
</comment>
<evidence type="ECO:0000256" key="8">
    <source>
        <dbReference type="ARBA" id="ARBA00023002"/>
    </source>
</evidence>
<dbReference type="InterPro" id="IPR020631">
    <property type="entry name" value="THF_DH/CycHdrlase_NAD-bd_dom"/>
</dbReference>
<dbReference type="InterPro" id="IPR000672">
    <property type="entry name" value="THF_DH/CycHdrlase"/>
</dbReference>
<dbReference type="InterPro" id="IPR020867">
    <property type="entry name" value="THF_DH/CycHdrlase_CS"/>
</dbReference>
<keyword evidence="9 12" id="KW-0368">Histidine biosynthesis</keyword>
<dbReference type="SUPFAM" id="SSF53223">
    <property type="entry name" value="Aminoacid dehydrogenase-like, N-terminal domain"/>
    <property type="match status" value="1"/>
</dbReference>
<gene>
    <name evidence="12" type="primary">folD</name>
    <name evidence="15" type="ORF">C7445_11154</name>
</gene>
<evidence type="ECO:0000256" key="6">
    <source>
        <dbReference type="ARBA" id="ARBA00022801"/>
    </source>
</evidence>
<dbReference type="Proteomes" id="UP000294581">
    <property type="component" value="Unassembled WGS sequence"/>
</dbReference>
<feature type="binding site" evidence="12">
    <location>
        <begin position="174"/>
        <end position="176"/>
    </location>
    <ligand>
        <name>NADP(+)</name>
        <dbReference type="ChEBI" id="CHEBI:58349"/>
    </ligand>
</feature>
<keyword evidence="7 12" id="KW-0521">NADP</keyword>
<evidence type="ECO:0000313" key="15">
    <source>
        <dbReference type="EMBL" id="TDY43407.1"/>
    </source>
</evidence>
<dbReference type="SUPFAM" id="SSF51735">
    <property type="entry name" value="NAD(P)-binding Rossmann-fold domains"/>
    <property type="match status" value="1"/>
</dbReference>
<evidence type="ECO:0000256" key="4">
    <source>
        <dbReference type="ARBA" id="ARBA00022605"/>
    </source>
</evidence>
<keyword evidence="11 12" id="KW-0511">Multifunctional enzyme</keyword>
<dbReference type="UniPathway" id="UPA00193"/>
<dbReference type="GO" id="GO:0004488">
    <property type="term" value="F:methylenetetrahydrofolate dehydrogenase (NADP+) activity"/>
    <property type="evidence" value="ECO:0007669"/>
    <property type="project" value="UniProtKB-UniRule"/>
</dbReference>
<dbReference type="HAMAP" id="MF_01576">
    <property type="entry name" value="THF_DHG_CYH"/>
    <property type="match status" value="1"/>
</dbReference>
<comment type="caution">
    <text evidence="15">The sequence shown here is derived from an EMBL/GenBank/DDBJ whole genome shotgun (WGS) entry which is preliminary data.</text>
</comment>
<evidence type="ECO:0000256" key="7">
    <source>
        <dbReference type="ARBA" id="ARBA00022857"/>
    </source>
</evidence>
<dbReference type="Gene3D" id="3.40.50.10860">
    <property type="entry name" value="Leucine Dehydrogenase, chain A, domain 1"/>
    <property type="match status" value="1"/>
</dbReference>
<dbReference type="EC" id="3.5.4.9" evidence="12"/>
<dbReference type="GO" id="GO:0005829">
    <property type="term" value="C:cytosol"/>
    <property type="evidence" value="ECO:0007669"/>
    <property type="project" value="TreeGrafter"/>
</dbReference>
<keyword evidence="3 12" id="KW-0554">One-carbon metabolism</keyword>
<organism evidence="15 16">
    <name type="scientific">Alicyclobacillus sacchari</name>
    <dbReference type="NCBI Taxonomy" id="392010"/>
    <lineage>
        <taxon>Bacteria</taxon>
        <taxon>Bacillati</taxon>
        <taxon>Bacillota</taxon>
        <taxon>Bacilli</taxon>
        <taxon>Bacillales</taxon>
        <taxon>Alicyclobacillaceae</taxon>
        <taxon>Alicyclobacillus</taxon>
    </lineage>
</organism>
<dbReference type="PANTHER" id="PTHR48099">
    <property type="entry name" value="C-1-TETRAHYDROFOLATE SYNTHASE, CYTOPLASMIC-RELATED"/>
    <property type="match status" value="1"/>
</dbReference>
<feature type="domain" description="Tetrahydrofolate dehydrogenase/cyclohydrolase catalytic" evidence="13">
    <location>
        <begin position="15"/>
        <end position="129"/>
    </location>
</feature>
<comment type="function">
    <text evidence="12">Catalyzes the oxidation of 5,10-methylenetetrahydrofolate to 5,10-methenyltetrahydrofolate and then the hydrolysis of 5,10-methenyltetrahydrofolate to 10-formyltetrahydrofolate.</text>
</comment>
<keyword evidence="6 12" id="KW-0378">Hydrolase</keyword>
<evidence type="ECO:0000256" key="5">
    <source>
        <dbReference type="ARBA" id="ARBA00022755"/>
    </source>
</evidence>
<dbReference type="GO" id="GO:0006164">
    <property type="term" value="P:purine nucleotide biosynthetic process"/>
    <property type="evidence" value="ECO:0007669"/>
    <property type="project" value="UniProtKB-KW"/>
</dbReference>
<comment type="pathway">
    <text evidence="1 12">One-carbon metabolism; tetrahydrofolate interconversion.</text>
</comment>
<dbReference type="InterPro" id="IPR046346">
    <property type="entry name" value="Aminoacid_DH-like_N_sf"/>
</dbReference>
<dbReference type="Pfam" id="PF02882">
    <property type="entry name" value="THF_DHG_CYH_C"/>
    <property type="match status" value="1"/>
</dbReference>
<dbReference type="GO" id="GO:0009086">
    <property type="term" value="P:methionine biosynthetic process"/>
    <property type="evidence" value="ECO:0007669"/>
    <property type="project" value="UniProtKB-KW"/>
</dbReference>
<dbReference type="FunFam" id="3.40.50.720:FF:000006">
    <property type="entry name" value="Bifunctional protein FolD"/>
    <property type="match status" value="1"/>
</dbReference>
<comment type="caution">
    <text evidence="12">Lacks conserved residue(s) required for the propagation of feature annotation.</text>
</comment>
<evidence type="ECO:0000313" key="16">
    <source>
        <dbReference type="Proteomes" id="UP000294581"/>
    </source>
</evidence>
<dbReference type="InterPro" id="IPR036291">
    <property type="entry name" value="NAD(P)-bd_dom_sf"/>
</dbReference>
<dbReference type="PANTHER" id="PTHR48099:SF5">
    <property type="entry name" value="C-1-TETRAHYDROFOLATE SYNTHASE, CYTOPLASMIC"/>
    <property type="match status" value="1"/>
</dbReference>
<evidence type="ECO:0000256" key="9">
    <source>
        <dbReference type="ARBA" id="ARBA00023102"/>
    </source>
</evidence>
<dbReference type="GO" id="GO:0035999">
    <property type="term" value="P:tetrahydrofolate interconversion"/>
    <property type="evidence" value="ECO:0007669"/>
    <property type="project" value="UniProtKB-UniRule"/>
</dbReference>
<dbReference type="Gene3D" id="3.40.50.720">
    <property type="entry name" value="NAD(P)-binding Rossmann-like Domain"/>
    <property type="match status" value="1"/>
</dbReference>
<dbReference type="CDD" id="cd01080">
    <property type="entry name" value="NAD_bind_m-THF_DH_Cyclohyd"/>
    <property type="match status" value="1"/>
</dbReference>
<dbReference type="EC" id="1.5.1.5" evidence="12"/>
<protein>
    <recommendedName>
        <fullName evidence="12">Bifunctional protein FolD</fullName>
    </recommendedName>
    <domain>
        <recommendedName>
            <fullName evidence="12">Methylenetetrahydrofolate dehydrogenase</fullName>
            <ecNumber evidence="12">1.5.1.5</ecNumber>
        </recommendedName>
    </domain>
    <domain>
        <recommendedName>
            <fullName evidence="12">Methenyltetrahydrofolate cyclohydrolase</fullName>
            <ecNumber evidence="12">3.5.4.9</ecNumber>
        </recommendedName>
    </domain>
</protein>
<evidence type="ECO:0000259" key="14">
    <source>
        <dbReference type="Pfam" id="PF02882"/>
    </source>
</evidence>